<gene>
    <name evidence="1" type="ORF">AYBTSS11_LOCUS774</name>
</gene>
<dbReference type="Proteomes" id="UP001189624">
    <property type="component" value="Chromosome 1"/>
</dbReference>
<evidence type="ECO:0000313" key="2">
    <source>
        <dbReference type="Proteomes" id="UP001189624"/>
    </source>
</evidence>
<keyword evidence="2" id="KW-1185">Reference proteome</keyword>
<organism evidence="1 2">
    <name type="scientific">Sphenostylis stenocarpa</name>
    <dbReference type="NCBI Taxonomy" id="92480"/>
    <lineage>
        <taxon>Eukaryota</taxon>
        <taxon>Viridiplantae</taxon>
        <taxon>Streptophyta</taxon>
        <taxon>Embryophyta</taxon>
        <taxon>Tracheophyta</taxon>
        <taxon>Spermatophyta</taxon>
        <taxon>Magnoliopsida</taxon>
        <taxon>eudicotyledons</taxon>
        <taxon>Gunneridae</taxon>
        <taxon>Pentapetalae</taxon>
        <taxon>rosids</taxon>
        <taxon>fabids</taxon>
        <taxon>Fabales</taxon>
        <taxon>Fabaceae</taxon>
        <taxon>Papilionoideae</taxon>
        <taxon>50 kb inversion clade</taxon>
        <taxon>NPAAA clade</taxon>
        <taxon>indigoferoid/millettioid clade</taxon>
        <taxon>Phaseoleae</taxon>
        <taxon>Sphenostylis</taxon>
    </lineage>
</organism>
<reference evidence="1" key="1">
    <citation type="submission" date="2023-10" db="EMBL/GenBank/DDBJ databases">
        <authorList>
            <person name="Domelevo Entfellner J.-B."/>
        </authorList>
    </citation>
    <scope>NUCLEOTIDE SEQUENCE</scope>
</reference>
<proteinExistence type="predicted"/>
<sequence>MYCFLSIAFDHEGPNHLPPDIFSAKKEYTVEHGNDRDSEICLTKKANESTATGRHRNWTLFAVVSKELEGNLSNMLLFSFEPKKEDTLASELQTHTMLYLMANQRLSITKEEWTKKKVEQLASTLATSATAAALPIMERPGQP</sequence>
<evidence type="ECO:0000313" key="1">
    <source>
        <dbReference type="EMBL" id="CAJ1806267.1"/>
    </source>
</evidence>
<name>A0AA86S9L6_9FABA</name>
<accession>A0AA86S9L6</accession>
<dbReference type="EMBL" id="OY731398">
    <property type="protein sequence ID" value="CAJ1806267.1"/>
    <property type="molecule type" value="Genomic_DNA"/>
</dbReference>
<protein>
    <submittedName>
        <fullName evidence="1">Uncharacterized protein</fullName>
    </submittedName>
</protein>
<dbReference type="Gramene" id="rna-AYBTSS11_LOCUS774">
    <property type="protein sequence ID" value="CAJ1806267.1"/>
    <property type="gene ID" value="gene-AYBTSS11_LOCUS774"/>
</dbReference>
<dbReference type="AlphaFoldDB" id="A0AA86S9L6"/>